<comment type="caution">
    <text evidence="1">The sequence shown here is derived from an EMBL/GenBank/DDBJ whole genome shotgun (WGS) entry which is preliminary data.</text>
</comment>
<protein>
    <submittedName>
        <fullName evidence="1">Uncharacterized protein</fullName>
    </submittedName>
</protein>
<sequence length="104" mass="11485">MVRQAILHVTPSSLLSLVLRHSPMVCGSTGRNSASHQNYGHATRPGLTGSLLNRDLHHAHPWSTHFQPLGATIGQCEVCHPPLFIISDNCRRMFKVLTLARSHC</sequence>
<proteinExistence type="predicted"/>
<gene>
    <name evidence="1" type="ORF">B0J13DRAFT_139879</name>
</gene>
<dbReference type="EMBL" id="JAGMUU010000021">
    <property type="protein sequence ID" value="KAH7129625.1"/>
    <property type="molecule type" value="Genomic_DNA"/>
</dbReference>
<accession>A0A9P9E1C3</accession>
<keyword evidence="2" id="KW-1185">Reference proteome</keyword>
<reference evidence="1" key="1">
    <citation type="journal article" date="2021" name="Nat. Commun.">
        <title>Genetic determinants of endophytism in the Arabidopsis root mycobiome.</title>
        <authorList>
            <person name="Mesny F."/>
            <person name="Miyauchi S."/>
            <person name="Thiergart T."/>
            <person name="Pickel B."/>
            <person name="Atanasova L."/>
            <person name="Karlsson M."/>
            <person name="Huettel B."/>
            <person name="Barry K.W."/>
            <person name="Haridas S."/>
            <person name="Chen C."/>
            <person name="Bauer D."/>
            <person name="Andreopoulos W."/>
            <person name="Pangilinan J."/>
            <person name="LaButti K."/>
            <person name="Riley R."/>
            <person name="Lipzen A."/>
            <person name="Clum A."/>
            <person name="Drula E."/>
            <person name="Henrissat B."/>
            <person name="Kohler A."/>
            <person name="Grigoriev I.V."/>
            <person name="Martin F.M."/>
            <person name="Hacquard S."/>
        </authorList>
    </citation>
    <scope>NUCLEOTIDE SEQUENCE</scope>
    <source>
        <strain evidence="1">MPI-CAGE-AT-0021</strain>
    </source>
</reference>
<evidence type="ECO:0000313" key="2">
    <source>
        <dbReference type="Proteomes" id="UP000717696"/>
    </source>
</evidence>
<dbReference type="AlphaFoldDB" id="A0A9P9E1C3"/>
<organism evidence="1 2">
    <name type="scientific">Dactylonectria estremocensis</name>
    <dbReference type="NCBI Taxonomy" id="1079267"/>
    <lineage>
        <taxon>Eukaryota</taxon>
        <taxon>Fungi</taxon>
        <taxon>Dikarya</taxon>
        <taxon>Ascomycota</taxon>
        <taxon>Pezizomycotina</taxon>
        <taxon>Sordariomycetes</taxon>
        <taxon>Hypocreomycetidae</taxon>
        <taxon>Hypocreales</taxon>
        <taxon>Nectriaceae</taxon>
        <taxon>Dactylonectria</taxon>
    </lineage>
</organism>
<evidence type="ECO:0000313" key="1">
    <source>
        <dbReference type="EMBL" id="KAH7129625.1"/>
    </source>
</evidence>
<dbReference type="Proteomes" id="UP000717696">
    <property type="component" value="Unassembled WGS sequence"/>
</dbReference>
<name>A0A9P9E1C3_9HYPO</name>